<accession>A0A0E9SWN9</accession>
<name>A0A0E9SWN9_ANGAN</name>
<sequence>MAPRWSCRKAYSPYVS</sequence>
<evidence type="ECO:0000313" key="1">
    <source>
        <dbReference type="EMBL" id="JAH45739.1"/>
    </source>
</evidence>
<organism evidence="1">
    <name type="scientific">Anguilla anguilla</name>
    <name type="common">European freshwater eel</name>
    <name type="synonym">Muraena anguilla</name>
    <dbReference type="NCBI Taxonomy" id="7936"/>
    <lineage>
        <taxon>Eukaryota</taxon>
        <taxon>Metazoa</taxon>
        <taxon>Chordata</taxon>
        <taxon>Craniata</taxon>
        <taxon>Vertebrata</taxon>
        <taxon>Euteleostomi</taxon>
        <taxon>Actinopterygii</taxon>
        <taxon>Neopterygii</taxon>
        <taxon>Teleostei</taxon>
        <taxon>Anguilliformes</taxon>
        <taxon>Anguillidae</taxon>
        <taxon>Anguilla</taxon>
    </lineage>
</organism>
<proteinExistence type="predicted"/>
<dbReference type="EMBL" id="GBXM01062838">
    <property type="protein sequence ID" value="JAH45739.1"/>
    <property type="molecule type" value="Transcribed_RNA"/>
</dbReference>
<reference evidence="1" key="2">
    <citation type="journal article" date="2015" name="Fish Shellfish Immunol.">
        <title>Early steps in the European eel (Anguilla anguilla)-Vibrio vulnificus interaction in the gills: Role of the RtxA13 toxin.</title>
        <authorList>
            <person name="Callol A."/>
            <person name="Pajuelo D."/>
            <person name="Ebbesson L."/>
            <person name="Teles M."/>
            <person name="MacKenzie S."/>
            <person name="Amaro C."/>
        </authorList>
    </citation>
    <scope>NUCLEOTIDE SEQUENCE</scope>
</reference>
<protein>
    <submittedName>
        <fullName evidence="1">Uncharacterized protein</fullName>
    </submittedName>
</protein>
<dbReference type="AlphaFoldDB" id="A0A0E9SWN9"/>
<reference evidence="1" key="1">
    <citation type="submission" date="2014-11" db="EMBL/GenBank/DDBJ databases">
        <authorList>
            <person name="Amaro Gonzalez C."/>
        </authorList>
    </citation>
    <scope>NUCLEOTIDE SEQUENCE</scope>
</reference>